<dbReference type="GO" id="GO:0003677">
    <property type="term" value="F:DNA binding"/>
    <property type="evidence" value="ECO:0007669"/>
    <property type="project" value="UniProtKB-KW"/>
</dbReference>
<dbReference type="Pfam" id="PF00126">
    <property type="entry name" value="HTH_1"/>
    <property type="match status" value="1"/>
</dbReference>
<organism evidence="6 7">
    <name type="scientific">Nesterenkonia natronophila</name>
    <dbReference type="NCBI Taxonomy" id="2174932"/>
    <lineage>
        <taxon>Bacteria</taxon>
        <taxon>Bacillati</taxon>
        <taxon>Actinomycetota</taxon>
        <taxon>Actinomycetes</taxon>
        <taxon>Micrococcales</taxon>
        <taxon>Micrococcaceae</taxon>
        <taxon>Nesterenkonia</taxon>
    </lineage>
</organism>
<dbReference type="InterPro" id="IPR036388">
    <property type="entry name" value="WH-like_DNA-bd_sf"/>
</dbReference>
<dbReference type="InterPro" id="IPR000847">
    <property type="entry name" value="LysR_HTH_N"/>
</dbReference>
<dbReference type="GO" id="GO:0003700">
    <property type="term" value="F:DNA-binding transcription factor activity"/>
    <property type="evidence" value="ECO:0007669"/>
    <property type="project" value="InterPro"/>
</dbReference>
<dbReference type="InterPro" id="IPR036390">
    <property type="entry name" value="WH_DNA-bd_sf"/>
</dbReference>
<dbReference type="OrthoDB" id="3181812at2"/>
<keyword evidence="4" id="KW-0804">Transcription</keyword>
<name>A0A3A4F3N5_9MICC</name>
<dbReference type="CDD" id="cd05466">
    <property type="entry name" value="PBP2_LTTR_substrate"/>
    <property type="match status" value="1"/>
</dbReference>
<comment type="caution">
    <text evidence="6">The sequence shown here is derived from an EMBL/GenBank/DDBJ whole genome shotgun (WGS) entry which is preliminary data.</text>
</comment>
<evidence type="ECO:0000313" key="6">
    <source>
        <dbReference type="EMBL" id="RJN32468.1"/>
    </source>
</evidence>
<dbReference type="SUPFAM" id="SSF46785">
    <property type="entry name" value="Winged helix' DNA-binding domain"/>
    <property type="match status" value="1"/>
</dbReference>
<gene>
    <name evidence="6" type="ORF">D3250_01045</name>
</gene>
<dbReference type="PANTHER" id="PTHR30346">
    <property type="entry name" value="TRANSCRIPTIONAL DUAL REGULATOR HCAR-RELATED"/>
    <property type="match status" value="1"/>
</dbReference>
<evidence type="ECO:0000256" key="1">
    <source>
        <dbReference type="ARBA" id="ARBA00009437"/>
    </source>
</evidence>
<dbReference type="Proteomes" id="UP000266615">
    <property type="component" value="Unassembled WGS sequence"/>
</dbReference>
<evidence type="ECO:0000256" key="2">
    <source>
        <dbReference type="ARBA" id="ARBA00023015"/>
    </source>
</evidence>
<dbReference type="Pfam" id="PF03466">
    <property type="entry name" value="LysR_substrate"/>
    <property type="match status" value="1"/>
</dbReference>
<keyword evidence="7" id="KW-1185">Reference proteome</keyword>
<dbReference type="Gene3D" id="1.10.10.10">
    <property type="entry name" value="Winged helix-like DNA-binding domain superfamily/Winged helix DNA-binding domain"/>
    <property type="match status" value="1"/>
</dbReference>
<dbReference type="Gene3D" id="3.40.190.10">
    <property type="entry name" value="Periplasmic binding protein-like II"/>
    <property type="match status" value="1"/>
</dbReference>
<dbReference type="PROSITE" id="PS50931">
    <property type="entry name" value="HTH_LYSR"/>
    <property type="match status" value="1"/>
</dbReference>
<feature type="domain" description="HTH lysR-type" evidence="5">
    <location>
        <begin position="1"/>
        <end position="58"/>
    </location>
</feature>
<evidence type="ECO:0000256" key="4">
    <source>
        <dbReference type="ARBA" id="ARBA00023163"/>
    </source>
</evidence>
<evidence type="ECO:0000313" key="7">
    <source>
        <dbReference type="Proteomes" id="UP000266615"/>
    </source>
</evidence>
<sequence>MDTRLLRYFVTVVESGTVSAAAQRLHMTQPSLSRQVRQLERELNLTLFLRQSGRLHLTTEGREFLETAEELLHHHREAAEYAAQLADGRMARVSLAAPTTTLTDIVAPFVATFRSIDPVPSVSEISIDSEVHRVLSSYDMVISPVRWPHTAHAPHLVNLPVWAYVPLDHRWAGQEHVDLADLVGETLILPTLRFKARRVFEAALDHAHLGPVTTLETRHSQVAQALAAAGRGVAVLTDDARYGLHPLQIHHLGQPLQIHLYAGWRAGHHAHSSLEDLAMRLRDFCQARYAPKSNLSAI</sequence>
<dbReference type="AlphaFoldDB" id="A0A3A4F3N5"/>
<protein>
    <submittedName>
        <fullName evidence="6">LysR family transcriptional regulator</fullName>
    </submittedName>
</protein>
<dbReference type="GO" id="GO:0032993">
    <property type="term" value="C:protein-DNA complex"/>
    <property type="evidence" value="ECO:0007669"/>
    <property type="project" value="TreeGrafter"/>
</dbReference>
<dbReference type="EMBL" id="QYZP01000001">
    <property type="protein sequence ID" value="RJN32468.1"/>
    <property type="molecule type" value="Genomic_DNA"/>
</dbReference>
<dbReference type="PANTHER" id="PTHR30346:SF28">
    <property type="entry name" value="HTH-TYPE TRANSCRIPTIONAL REGULATOR CYNR"/>
    <property type="match status" value="1"/>
</dbReference>
<accession>A0A3A4F3N5</accession>
<dbReference type="PRINTS" id="PR00039">
    <property type="entry name" value="HTHLYSR"/>
</dbReference>
<keyword evidence="2" id="KW-0805">Transcription regulation</keyword>
<comment type="similarity">
    <text evidence="1">Belongs to the LysR transcriptional regulatory family.</text>
</comment>
<dbReference type="SUPFAM" id="SSF53850">
    <property type="entry name" value="Periplasmic binding protein-like II"/>
    <property type="match status" value="1"/>
</dbReference>
<evidence type="ECO:0000256" key="3">
    <source>
        <dbReference type="ARBA" id="ARBA00023125"/>
    </source>
</evidence>
<dbReference type="FunFam" id="1.10.10.10:FF:000001">
    <property type="entry name" value="LysR family transcriptional regulator"/>
    <property type="match status" value="1"/>
</dbReference>
<keyword evidence="3" id="KW-0238">DNA-binding</keyword>
<evidence type="ECO:0000259" key="5">
    <source>
        <dbReference type="PROSITE" id="PS50931"/>
    </source>
</evidence>
<proteinExistence type="inferred from homology"/>
<dbReference type="InterPro" id="IPR005119">
    <property type="entry name" value="LysR_subst-bd"/>
</dbReference>
<reference evidence="6 7" key="1">
    <citation type="submission" date="2018-09" db="EMBL/GenBank/DDBJ databases">
        <title>Nesterenkonia natronophila sp. nov., an alkaliphilic actinobacteriume isolated from a soda lake, and emended description of the genus Nesterenkonia.</title>
        <authorList>
            <person name="Menes R.J."/>
            <person name="Iriarte A."/>
        </authorList>
    </citation>
    <scope>NUCLEOTIDE SEQUENCE [LARGE SCALE GENOMIC DNA]</scope>
    <source>
        <strain evidence="6 7">M8</strain>
    </source>
</reference>
<dbReference type="RefSeq" id="WP_119901514.1">
    <property type="nucleotide sequence ID" value="NZ_QYZP01000001.1"/>
</dbReference>